<keyword evidence="2" id="KW-1185">Reference proteome</keyword>
<evidence type="ECO:0000313" key="1">
    <source>
        <dbReference type="EMBL" id="ONK70200.1"/>
    </source>
</evidence>
<proteinExistence type="predicted"/>
<dbReference type="OMA" id="ISPVMMM"/>
<sequence length="175" mass="18844">MGCCFSFSTSKAAASPPTTAIVIATDGSLTEHSVPVTASKALGIDHLTRFLCNSDSLSFENSVPPLNPHDLLEEDQIYFALPKSKLGCPLTGEDMAALAVKASAAMALASRRSGRKRREIRVSPAPVANEATAARMARQRSVKEKIGRRRSASMWAKAVRRSLRRTLSTVEEGDE</sequence>
<evidence type="ECO:0000313" key="2">
    <source>
        <dbReference type="Proteomes" id="UP000243459"/>
    </source>
</evidence>
<accession>A0A5P1F193</accession>
<dbReference type="Proteomes" id="UP000243459">
    <property type="component" value="Chromosome 5"/>
</dbReference>
<organism evidence="1 2">
    <name type="scientific">Asparagus officinalis</name>
    <name type="common">Garden asparagus</name>
    <dbReference type="NCBI Taxonomy" id="4686"/>
    <lineage>
        <taxon>Eukaryota</taxon>
        <taxon>Viridiplantae</taxon>
        <taxon>Streptophyta</taxon>
        <taxon>Embryophyta</taxon>
        <taxon>Tracheophyta</taxon>
        <taxon>Spermatophyta</taxon>
        <taxon>Magnoliopsida</taxon>
        <taxon>Liliopsida</taxon>
        <taxon>Asparagales</taxon>
        <taxon>Asparagaceae</taxon>
        <taxon>Asparagoideae</taxon>
        <taxon>Asparagus</taxon>
    </lineage>
</organism>
<protein>
    <submittedName>
        <fullName evidence="1">Uncharacterized protein</fullName>
    </submittedName>
</protein>
<reference evidence="2" key="1">
    <citation type="journal article" date="2017" name="Nat. Commun.">
        <title>The asparagus genome sheds light on the origin and evolution of a young Y chromosome.</title>
        <authorList>
            <person name="Harkess A."/>
            <person name="Zhou J."/>
            <person name="Xu C."/>
            <person name="Bowers J.E."/>
            <person name="Van der Hulst R."/>
            <person name="Ayyampalayam S."/>
            <person name="Mercati F."/>
            <person name="Riccardi P."/>
            <person name="McKain M.R."/>
            <person name="Kakrana A."/>
            <person name="Tang H."/>
            <person name="Ray J."/>
            <person name="Groenendijk J."/>
            <person name="Arikit S."/>
            <person name="Mathioni S.M."/>
            <person name="Nakano M."/>
            <person name="Shan H."/>
            <person name="Telgmann-Rauber A."/>
            <person name="Kanno A."/>
            <person name="Yue Z."/>
            <person name="Chen H."/>
            <person name="Li W."/>
            <person name="Chen Y."/>
            <person name="Xu X."/>
            <person name="Zhang Y."/>
            <person name="Luo S."/>
            <person name="Chen H."/>
            <person name="Gao J."/>
            <person name="Mao Z."/>
            <person name="Pires J.C."/>
            <person name="Luo M."/>
            <person name="Kudrna D."/>
            <person name="Wing R.A."/>
            <person name="Meyers B.C."/>
            <person name="Yi K."/>
            <person name="Kong H."/>
            <person name="Lavrijsen P."/>
            <person name="Sunseri F."/>
            <person name="Falavigna A."/>
            <person name="Ye Y."/>
            <person name="Leebens-Mack J.H."/>
            <person name="Chen G."/>
        </authorList>
    </citation>
    <scope>NUCLEOTIDE SEQUENCE [LARGE SCALE GENOMIC DNA]</scope>
    <source>
        <strain evidence="2">cv. DH0086</strain>
    </source>
</reference>
<dbReference type="EMBL" id="CM007385">
    <property type="protein sequence ID" value="ONK70200.1"/>
    <property type="molecule type" value="Genomic_DNA"/>
</dbReference>
<dbReference type="PANTHER" id="PTHR33052">
    <property type="entry name" value="DUF4228 DOMAIN PROTEIN-RELATED"/>
    <property type="match status" value="1"/>
</dbReference>
<dbReference type="Gramene" id="ONK70200">
    <property type="protein sequence ID" value="ONK70200"/>
    <property type="gene ID" value="A4U43_C05F31300"/>
</dbReference>
<dbReference type="AlphaFoldDB" id="A0A5P1F193"/>
<dbReference type="Pfam" id="PF14009">
    <property type="entry name" value="PADRE"/>
    <property type="match status" value="1"/>
</dbReference>
<gene>
    <name evidence="1" type="ORF">A4U43_C05F31300</name>
</gene>
<dbReference type="OrthoDB" id="1919386at2759"/>
<dbReference type="InterPro" id="IPR025322">
    <property type="entry name" value="PADRE_dom"/>
</dbReference>
<name>A0A5P1F193_ASPOF</name>